<accession>A0A7I9VHQ6</accession>
<dbReference type="NCBIfam" id="NF033764">
    <property type="entry name" value="gliding_CglF"/>
    <property type="match status" value="1"/>
</dbReference>
<reference evidence="3" key="1">
    <citation type="journal article" date="2020" name="Appl. Environ. Microbiol.">
        <title>Diazotrophic Anaeromyxobacter Isolates from Soils.</title>
        <authorList>
            <person name="Masuda Y."/>
            <person name="Yamanaka H."/>
            <person name="Xu Z.X."/>
            <person name="Shiratori Y."/>
            <person name="Aono T."/>
            <person name="Amachi S."/>
            <person name="Senoo K."/>
            <person name="Itoh H."/>
        </authorList>
    </citation>
    <scope>NUCLEOTIDE SEQUENCE [LARGE SCALE GENOMIC DNA]</scope>
    <source>
        <strain evidence="3">R267</strain>
    </source>
</reference>
<keyword evidence="1" id="KW-0732">Signal</keyword>
<dbReference type="Proteomes" id="UP000503640">
    <property type="component" value="Unassembled WGS sequence"/>
</dbReference>
<protein>
    <submittedName>
        <fullName evidence="2">Uncharacterized protein</fullName>
    </submittedName>
</protein>
<feature type="signal peptide" evidence="1">
    <location>
        <begin position="1"/>
        <end position="18"/>
    </location>
</feature>
<organism evidence="2 3">
    <name type="scientific">Anaeromyxobacter diazotrophicus</name>
    <dbReference type="NCBI Taxonomy" id="2590199"/>
    <lineage>
        <taxon>Bacteria</taxon>
        <taxon>Pseudomonadati</taxon>
        <taxon>Myxococcota</taxon>
        <taxon>Myxococcia</taxon>
        <taxon>Myxococcales</taxon>
        <taxon>Cystobacterineae</taxon>
        <taxon>Anaeromyxobacteraceae</taxon>
        <taxon>Anaeromyxobacter</taxon>
    </lineage>
</organism>
<dbReference type="EMBL" id="BJTG01000002">
    <property type="protein sequence ID" value="GEJ55924.1"/>
    <property type="molecule type" value="Genomic_DNA"/>
</dbReference>
<feature type="chain" id="PRO_5029673709" evidence="1">
    <location>
        <begin position="19"/>
        <end position="84"/>
    </location>
</feature>
<evidence type="ECO:0000313" key="3">
    <source>
        <dbReference type="Proteomes" id="UP000503640"/>
    </source>
</evidence>
<evidence type="ECO:0000313" key="2">
    <source>
        <dbReference type="EMBL" id="GEJ55924.1"/>
    </source>
</evidence>
<proteinExistence type="predicted"/>
<keyword evidence="3" id="KW-1185">Reference proteome</keyword>
<evidence type="ECO:0000256" key="1">
    <source>
        <dbReference type="SAM" id="SignalP"/>
    </source>
</evidence>
<comment type="caution">
    <text evidence="2">The sequence shown here is derived from an EMBL/GenBank/DDBJ whole genome shotgun (WGS) entry which is preliminary data.</text>
</comment>
<dbReference type="AlphaFoldDB" id="A0A7I9VHQ6"/>
<gene>
    <name evidence="2" type="ORF">AMYX_06650</name>
</gene>
<sequence>MRKRLLLTVLAFPLFAFGQEKQPPEPRVEYEKKTVINFDDDTIQGDLTRPDGEYVEARKRVNHSNLIKIREEWRDKVKQSAADL</sequence>
<name>A0A7I9VHQ6_9BACT</name>